<keyword evidence="2" id="KW-1185">Reference proteome</keyword>
<accession>A0A914QL86</accession>
<feature type="compositionally biased region" description="Low complexity" evidence="1">
    <location>
        <begin position="89"/>
        <end position="105"/>
    </location>
</feature>
<feature type="region of interest" description="Disordered" evidence="1">
    <location>
        <begin position="25"/>
        <end position="59"/>
    </location>
</feature>
<evidence type="ECO:0000313" key="2">
    <source>
        <dbReference type="Proteomes" id="UP000887578"/>
    </source>
</evidence>
<evidence type="ECO:0000313" key="3">
    <source>
        <dbReference type="WBParaSite" id="PDA_v2.g4314.t1"/>
    </source>
</evidence>
<name>A0A914QL86_9BILA</name>
<evidence type="ECO:0000256" key="1">
    <source>
        <dbReference type="SAM" id="MobiDB-lite"/>
    </source>
</evidence>
<sequence>MNDKPGYESAGVHIGGKNYGTVIDKTAANKDNEQKNDNLLDHSKSSAGGAIGGAGEQQKSGETFVGKVVGAVSDFITGNNESDPSNPQKGNVDVKVGGSKKGAGVEIKGDNSGKITNS</sequence>
<organism evidence="2 3">
    <name type="scientific">Panagrolaimus davidi</name>
    <dbReference type="NCBI Taxonomy" id="227884"/>
    <lineage>
        <taxon>Eukaryota</taxon>
        <taxon>Metazoa</taxon>
        <taxon>Ecdysozoa</taxon>
        <taxon>Nematoda</taxon>
        <taxon>Chromadorea</taxon>
        <taxon>Rhabditida</taxon>
        <taxon>Tylenchina</taxon>
        <taxon>Panagrolaimomorpha</taxon>
        <taxon>Panagrolaimoidea</taxon>
        <taxon>Panagrolaimidae</taxon>
        <taxon>Panagrolaimus</taxon>
    </lineage>
</organism>
<reference evidence="3" key="1">
    <citation type="submission" date="2022-11" db="UniProtKB">
        <authorList>
            <consortium name="WormBaseParasite"/>
        </authorList>
    </citation>
    <scope>IDENTIFICATION</scope>
</reference>
<proteinExistence type="predicted"/>
<feature type="compositionally biased region" description="Basic and acidic residues" evidence="1">
    <location>
        <begin position="27"/>
        <end position="44"/>
    </location>
</feature>
<dbReference type="AlphaFoldDB" id="A0A914QL86"/>
<feature type="compositionally biased region" description="Polar residues" evidence="1">
    <location>
        <begin position="76"/>
        <end position="88"/>
    </location>
</feature>
<dbReference type="Proteomes" id="UP000887578">
    <property type="component" value="Unplaced"/>
</dbReference>
<feature type="region of interest" description="Disordered" evidence="1">
    <location>
        <begin position="75"/>
        <end position="118"/>
    </location>
</feature>
<protein>
    <submittedName>
        <fullName evidence="3">Uncharacterized protein</fullName>
    </submittedName>
</protein>
<dbReference type="WBParaSite" id="PDA_v2.g4314.t1">
    <property type="protein sequence ID" value="PDA_v2.g4314.t1"/>
    <property type="gene ID" value="PDA_v2.g4314"/>
</dbReference>